<dbReference type="eggNOG" id="COG1136">
    <property type="taxonomic scope" value="Bacteria"/>
</dbReference>
<dbReference type="SUPFAM" id="SSF52540">
    <property type="entry name" value="P-loop containing nucleoside triphosphate hydrolases"/>
    <property type="match status" value="1"/>
</dbReference>
<gene>
    <name evidence="4" type="ORF">BGLCM_0233</name>
    <name evidence="3" type="ORF">BIFGAL_03605</name>
</gene>
<keyword evidence="4" id="KW-0547">Nucleotide-binding</keyword>
<keyword evidence="1" id="KW-0813">Transport</keyword>
<dbReference type="PANTHER" id="PTHR42788">
    <property type="entry name" value="TAURINE IMPORT ATP-BINDING PROTEIN-RELATED"/>
    <property type="match status" value="1"/>
</dbReference>
<evidence type="ECO:0000256" key="1">
    <source>
        <dbReference type="ARBA" id="ARBA00022448"/>
    </source>
</evidence>
<dbReference type="Gene3D" id="3.40.50.300">
    <property type="entry name" value="P-loop containing nucleotide triphosphate hydrolases"/>
    <property type="match status" value="1"/>
</dbReference>
<dbReference type="Pfam" id="PF00005">
    <property type="entry name" value="ABC_tran"/>
    <property type="match status" value="1"/>
</dbReference>
<dbReference type="InterPro" id="IPR050166">
    <property type="entry name" value="ABC_transporter_ATP-bind"/>
</dbReference>
<keyword evidence="6" id="KW-1185">Reference proteome</keyword>
<evidence type="ECO:0000313" key="5">
    <source>
        <dbReference type="Proteomes" id="UP000003656"/>
    </source>
</evidence>
<dbReference type="Proteomes" id="UP000003656">
    <property type="component" value="Unassembled WGS sequence"/>
</dbReference>
<comment type="caution">
    <text evidence="3">The sequence shown here is derived from an EMBL/GenBank/DDBJ whole genome shotgun (WGS) entry which is preliminary data.</text>
</comment>
<reference evidence="4 6" key="2">
    <citation type="submission" date="2014-03" db="EMBL/GenBank/DDBJ databases">
        <title>Genomics of Bifidobacteria.</title>
        <authorList>
            <person name="Ventura M."/>
            <person name="Milani C."/>
            <person name="Lugli G.A."/>
        </authorList>
    </citation>
    <scope>NUCLEOTIDE SEQUENCE [LARGE SCALE GENOMIC DNA]</scope>
    <source>
        <strain evidence="4 6">LMG 11596</strain>
    </source>
</reference>
<dbReference type="Proteomes" id="UP000029074">
    <property type="component" value="Unassembled WGS sequence"/>
</dbReference>
<accession>D1NUS8</accession>
<dbReference type="OrthoDB" id="4425833at2"/>
<proteinExistence type="predicted"/>
<evidence type="ECO:0000313" key="6">
    <source>
        <dbReference type="Proteomes" id="UP000029074"/>
    </source>
</evidence>
<dbReference type="EMBL" id="JGYW01000002">
    <property type="protein sequence ID" value="KFI59567.1"/>
    <property type="molecule type" value="Genomic_DNA"/>
</dbReference>
<dbReference type="GO" id="GO:0005524">
    <property type="term" value="F:ATP binding"/>
    <property type="evidence" value="ECO:0007669"/>
    <property type="project" value="UniProtKB-KW"/>
</dbReference>
<evidence type="ECO:0000313" key="4">
    <source>
        <dbReference type="EMBL" id="KFI59567.1"/>
    </source>
</evidence>
<evidence type="ECO:0000313" key="3">
    <source>
        <dbReference type="EMBL" id="EFA22579.1"/>
    </source>
</evidence>
<feature type="domain" description="ABC transporter" evidence="2">
    <location>
        <begin position="38"/>
        <end position="83"/>
    </location>
</feature>
<dbReference type="EMBL" id="ABXB03000003">
    <property type="protein sequence ID" value="EFA22579.1"/>
    <property type="molecule type" value="Genomic_DNA"/>
</dbReference>
<dbReference type="InterPro" id="IPR003439">
    <property type="entry name" value="ABC_transporter-like_ATP-bd"/>
</dbReference>
<keyword evidence="4" id="KW-0067">ATP-binding</keyword>
<dbReference type="AlphaFoldDB" id="D1NUS8"/>
<dbReference type="RefSeq" id="WP_006295050.1">
    <property type="nucleotide sequence ID" value="NZ_ABXB03000003.1"/>
</dbReference>
<reference evidence="3 5" key="1">
    <citation type="submission" date="2009-11" db="EMBL/GenBank/DDBJ databases">
        <authorList>
            <person name="Weinstock G."/>
            <person name="Sodergren E."/>
            <person name="Clifton S."/>
            <person name="Fulton L."/>
            <person name="Fulton B."/>
            <person name="Courtney L."/>
            <person name="Fronick C."/>
            <person name="Harrison M."/>
            <person name="Strong C."/>
            <person name="Farmer C."/>
            <person name="Delahaunty K."/>
            <person name="Markovic C."/>
            <person name="Hall O."/>
            <person name="Minx P."/>
            <person name="Tomlinson C."/>
            <person name="Mitreva M."/>
            <person name="Nelson J."/>
            <person name="Hou S."/>
            <person name="Wollam A."/>
            <person name="Pepin K.H."/>
            <person name="Johnson M."/>
            <person name="Bhonagiri V."/>
            <person name="Nash W.E."/>
            <person name="Warren W."/>
            <person name="Chinwalla A."/>
            <person name="Mardis E.R."/>
            <person name="Wilson R.K."/>
        </authorList>
    </citation>
    <scope>NUCLEOTIDE SEQUENCE [LARGE SCALE GENOMIC DNA]</scope>
    <source>
        <strain evidence="3 5">DSM 20093</strain>
    </source>
</reference>
<sequence length="115" mass="12240">MPALSELLHEPVAAPVDEPRVLLHDVSHQFPGSNLLFQHVTAPLYAGHVYTLTGPSGSGKSTLLSIIAGWTQPTQGYVQRDADSWICCAFPSAAPRPCGSSCSIACRKHALSKLC</sequence>
<protein>
    <submittedName>
        <fullName evidence="4">ABC transporter, ATP-binding protein</fullName>
    </submittedName>
</protein>
<dbReference type="GO" id="GO:0016887">
    <property type="term" value="F:ATP hydrolysis activity"/>
    <property type="evidence" value="ECO:0007669"/>
    <property type="project" value="InterPro"/>
</dbReference>
<dbReference type="STRING" id="561180.BIFGAL_03605"/>
<evidence type="ECO:0000259" key="2">
    <source>
        <dbReference type="Pfam" id="PF00005"/>
    </source>
</evidence>
<dbReference type="PANTHER" id="PTHR42788:SF13">
    <property type="entry name" value="ALIPHATIC SULFONATES IMPORT ATP-BINDING PROTEIN SSUB"/>
    <property type="match status" value="1"/>
</dbReference>
<organism evidence="3 5">
    <name type="scientific">Bifidobacterium gallicum DSM 20093 = LMG 11596</name>
    <dbReference type="NCBI Taxonomy" id="561180"/>
    <lineage>
        <taxon>Bacteria</taxon>
        <taxon>Bacillati</taxon>
        <taxon>Actinomycetota</taxon>
        <taxon>Actinomycetes</taxon>
        <taxon>Bifidobacteriales</taxon>
        <taxon>Bifidobacteriaceae</taxon>
        <taxon>Bifidobacterium</taxon>
    </lineage>
</organism>
<name>D1NUS8_9BIFI</name>
<dbReference type="InterPro" id="IPR027417">
    <property type="entry name" value="P-loop_NTPase"/>
</dbReference>